<dbReference type="InterPro" id="IPR019734">
    <property type="entry name" value="TPR_rpt"/>
</dbReference>
<accession>X0SXX5</accession>
<dbReference type="InterPro" id="IPR011990">
    <property type="entry name" value="TPR-like_helical_dom_sf"/>
</dbReference>
<organism evidence="1">
    <name type="scientific">marine sediment metagenome</name>
    <dbReference type="NCBI Taxonomy" id="412755"/>
    <lineage>
        <taxon>unclassified sequences</taxon>
        <taxon>metagenomes</taxon>
        <taxon>ecological metagenomes</taxon>
    </lineage>
</organism>
<reference evidence="1" key="1">
    <citation type="journal article" date="2014" name="Front. Microbiol.">
        <title>High frequency of phylogenetically diverse reductive dehalogenase-homologous genes in deep subseafloor sedimentary metagenomes.</title>
        <authorList>
            <person name="Kawai M."/>
            <person name="Futagami T."/>
            <person name="Toyoda A."/>
            <person name="Takaki Y."/>
            <person name="Nishi S."/>
            <person name="Hori S."/>
            <person name="Arai W."/>
            <person name="Tsubouchi T."/>
            <person name="Morono Y."/>
            <person name="Uchiyama I."/>
            <person name="Ito T."/>
            <person name="Fujiyama A."/>
            <person name="Inagaki F."/>
            <person name="Takami H."/>
        </authorList>
    </citation>
    <scope>NUCLEOTIDE SEQUENCE</scope>
    <source>
        <strain evidence="1">Expedition CK06-06</strain>
    </source>
</reference>
<evidence type="ECO:0008006" key="2">
    <source>
        <dbReference type="Google" id="ProtNLM"/>
    </source>
</evidence>
<dbReference type="SUPFAM" id="SSF48452">
    <property type="entry name" value="TPR-like"/>
    <property type="match status" value="2"/>
</dbReference>
<proteinExistence type="predicted"/>
<dbReference type="PANTHER" id="PTHR10098">
    <property type="entry name" value="RAPSYN-RELATED"/>
    <property type="match status" value="1"/>
</dbReference>
<dbReference type="SMART" id="SM00028">
    <property type="entry name" value="TPR"/>
    <property type="match status" value="6"/>
</dbReference>
<dbReference type="EMBL" id="BARS01005872">
    <property type="protein sequence ID" value="GAF79956.1"/>
    <property type="molecule type" value="Genomic_DNA"/>
</dbReference>
<comment type="caution">
    <text evidence="1">The sequence shown here is derived from an EMBL/GenBank/DDBJ whole genome shotgun (WGS) entry which is preliminary data.</text>
</comment>
<gene>
    <name evidence="1" type="ORF">S01H1_11514</name>
</gene>
<protein>
    <recommendedName>
        <fullName evidence="2">MalT-like TPR region domain-containing protein</fullName>
    </recommendedName>
</protein>
<feature type="non-terminal residue" evidence="1">
    <location>
        <position position="427"/>
    </location>
</feature>
<name>X0SXX5_9ZZZZ</name>
<evidence type="ECO:0000313" key="1">
    <source>
        <dbReference type="EMBL" id="GAF79956.1"/>
    </source>
</evidence>
<dbReference type="AlphaFoldDB" id="X0SXX5"/>
<sequence length="427" mass="48930">DMINGLVDWRLISYDQMKKTYTAHPLIKSYFESDFEERNKKLCHQRIYAYFGENAPEEADTLEEMQPLFEQVYHGCAAGLYQQTLDEVFYAKIDKHGEHFLYQKLGAWETGLSLTKTFFPEGKLSRTPLLTDKRGQSWLLNTAGVALLNTGRPKEAEEPFLTGVKMDIEAKDWENVSVGYHNLFDLQFRTGEIESGLDSAQKALEMAEKVKGEFLIWISKVGIGWILYLLGESKEAENKFSQANELCIKDEGNQLRSLGGVQYADFLISMKRIDEALELTKQNFEICKSENWINDISRCYRCLGAMARIKENYLEAEKHLKEALKIARKVGMPELEIEALLESARLNLDTQEYEDAIRDASQALNICGRTDFIFYEPDAEIVLSKAYLAQKDFEQAETFANSAYEKAIGMKYRWPEGDAAHQGRIQA</sequence>
<dbReference type="Pfam" id="PF13424">
    <property type="entry name" value="TPR_12"/>
    <property type="match status" value="1"/>
</dbReference>
<feature type="non-terminal residue" evidence="1">
    <location>
        <position position="1"/>
    </location>
</feature>
<dbReference type="Gene3D" id="1.25.40.10">
    <property type="entry name" value="Tetratricopeptide repeat domain"/>
    <property type="match status" value="2"/>
</dbReference>